<feature type="compositionally biased region" description="Basic and acidic residues" evidence="1">
    <location>
        <begin position="27"/>
        <end position="36"/>
    </location>
</feature>
<evidence type="ECO:0000256" key="1">
    <source>
        <dbReference type="SAM" id="MobiDB-lite"/>
    </source>
</evidence>
<accession>A0A2G9TK38</accession>
<dbReference type="Proteomes" id="UP000230423">
    <property type="component" value="Unassembled WGS sequence"/>
</dbReference>
<gene>
    <name evidence="2" type="ORF">TELCIR_20246</name>
</gene>
<keyword evidence="3" id="KW-1185">Reference proteome</keyword>
<proteinExistence type="predicted"/>
<name>A0A2G9TK38_TELCI</name>
<dbReference type="EMBL" id="KZ361556">
    <property type="protein sequence ID" value="PIO58321.1"/>
    <property type="molecule type" value="Genomic_DNA"/>
</dbReference>
<dbReference type="AlphaFoldDB" id="A0A2G9TK38"/>
<organism evidence="2 3">
    <name type="scientific">Teladorsagia circumcincta</name>
    <name type="common">Brown stomach worm</name>
    <name type="synonym">Ostertagia circumcincta</name>
    <dbReference type="NCBI Taxonomy" id="45464"/>
    <lineage>
        <taxon>Eukaryota</taxon>
        <taxon>Metazoa</taxon>
        <taxon>Ecdysozoa</taxon>
        <taxon>Nematoda</taxon>
        <taxon>Chromadorea</taxon>
        <taxon>Rhabditida</taxon>
        <taxon>Rhabditina</taxon>
        <taxon>Rhabditomorpha</taxon>
        <taxon>Strongyloidea</taxon>
        <taxon>Trichostrongylidae</taxon>
        <taxon>Teladorsagia</taxon>
    </lineage>
</organism>
<feature type="region of interest" description="Disordered" evidence="1">
    <location>
        <begin position="12"/>
        <end position="50"/>
    </location>
</feature>
<evidence type="ECO:0000313" key="2">
    <source>
        <dbReference type="EMBL" id="PIO58321.1"/>
    </source>
</evidence>
<reference evidence="2 3" key="1">
    <citation type="submission" date="2015-09" db="EMBL/GenBank/DDBJ databases">
        <title>Draft genome of the parasitic nematode Teladorsagia circumcincta isolate WARC Sus (inbred).</title>
        <authorList>
            <person name="Mitreva M."/>
        </authorList>
    </citation>
    <scope>NUCLEOTIDE SEQUENCE [LARGE SCALE GENOMIC DNA]</scope>
    <source>
        <strain evidence="2 3">S</strain>
    </source>
</reference>
<protein>
    <submittedName>
        <fullName evidence="2">Uncharacterized protein</fullName>
    </submittedName>
</protein>
<sequence>MFYDQLRVQTYCPPPRGAVPRPRYQRSYHERDRDADANQPGPSNQPPPELYLFHSSIAQTSGHLANGVDYYSEDIEREVVGVVRWIRRVAPSVTLRR</sequence>
<evidence type="ECO:0000313" key="3">
    <source>
        <dbReference type="Proteomes" id="UP000230423"/>
    </source>
</evidence>